<dbReference type="Proteomes" id="UP000223009">
    <property type="component" value="Segment"/>
</dbReference>
<accession>A0A222YU91</accession>
<sequence>MKTCYDCKKEKPFSEFAKNKARKDGHNGQCKSCKNAYTKKHYSDNKDYYVGKARKNGESYRAAAREFLWDYLSKHPCIDCGESDPIVLELDHRNGVTKVKGLGPMAKDGSLDKMRAELLKCDVRCCNCHRRRTAKQFGWWQLLK</sequence>
<dbReference type="EMBL" id="MF155946">
    <property type="protein sequence ID" value="ASR75544.1"/>
    <property type="molecule type" value="Genomic_DNA"/>
</dbReference>
<evidence type="ECO:0000313" key="2">
    <source>
        <dbReference type="Proteomes" id="UP000223009"/>
    </source>
</evidence>
<dbReference type="GO" id="GO:0004519">
    <property type="term" value="F:endonuclease activity"/>
    <property type="evidence" value="ECO:0007669"/>
    <property type="project" value="UniProtKB-KW"/>
</dbReference>
<keyword evidence="1" id="KW-0540">Nuclease</keyword>
<protein>
    <submittedName>
        <fullName evidence="1">HNH endonuclease</fullName>
    </submittedName>
</protein>
<gene>
    <name evidence="1" type="ORF">SEA_MILDRED21_168</name>
</gene>
<reference evidence="1 2" key="1">
    <citation type="submission" date="2017-05" db="EMBL/GenBank/DDBJ databases">
        <authorList>
            <person name="Chapman J."/>
            <person name="Chang C."/>
            <person name="Suresh T."/>
            <person name="Shishido T.C."/>
            <person name="Bindert I."/>
            <person name="Shaffer C.D."/>
            <person name="Weston-Hafer K.A."/>
            <person name="Russell D.A."/>
            <person name="Pope W.H."/>
            <person name="Jacobs-Sera D."/>
            <person name="Hendrix R.W."/>
            <person name="Hatfull G.F."/>
        </authorList>
    </citation>
    <scope>NUCLEOTIDE SEQUENCE [LARGE SCALE GENOMIC DNA]</scope>
</reference>
<name>A0A222YU91_9CAUD</name>
<keyword evidence="2" id="KW-1185">Reference proteome</keyword>
<proteinExistence type="predicted"/>
<keyword evidence="1" id="KW-0378">Hydrolase</keyword>
<organism evidence="1 2">
    <name type="scientific">Streptomyces phage Mildred21</name>
    <dbReference type="NCBI Taxonomy" id="2023959"/>
    <lineage>
        <taxon>Viruses</taxon>
        <taxon>Duplodnaviria</taxon>
        <taxon>Heunggongvirae</taxon>
        <taxon>Uroviricota</taxon>
        <taxon>Caudoviricetes</taxon>
        <taxon>Stanwilliamsviridae</taxon>
        <taxon>Boydwoodruffvirinae</taxon>
        <taxon>Samistivirus</taxon>
        <taxon>Samistivirus mildred21</taxon>
    </lineage>
</organism>
<evidence type="ECO:0000313" key="1">
    <source>
        <dbReference type="EMBL" id="ASR75544.1"/>
    </source>
</evidence>
<keyword evidence="1" id="KW-0255">Endonuclease</keyword>
<dbReference type="OrthoDB" id="25105at10239"/>